<gene>
    <name evidence="2 6" type="primary">fdhE</name>
    <name evidence="6" type="ORF">CFter6_1084</name>
</gene>
<dbReference type="NCBIfam" id="TIGR01562">
    <property type="entry name" value="FdhE"/>
    <property type="match status" value="1"/>
</dbReference>
<keyword evidence="1 2" id="KW-0963">Cytoplasm</keyword>
<dbReference type="AlphaFoldDB" id="A0A127P7K7"/>
<comment type="function">
    <text evidence="2">Necessary for formate dehydrogenase activity.</text>
</comment>
<evidence type="ECO:0000256" key="1">
    <source>
        <dbReference type="ARBA" id="ARBA00022490"/>
    </source>
</evidence>
<dbReference type="InterPro" id="IPR056796">
    <property type="entry name" value="FdhE_C"/>
</dbReference>
<dbReference type="GO" id="GO:0005829">
    <property type="term" value="C:cytosol"/>
    <property type="evidence" value="ECO:0007669"/>
    <property type="project" value="TreeGrafter"/>
</dbReference>
<evidence type="ECO:0000313" key="7">
    <source>
        <dbReference type="Proteomes" id="UP000072421"/>
    </source>
</evidence>
<protein>
    <recommendedName>
        <fullName evidence="2">Protein FdhE homolog</fullName>
    </recommendedName>
</protein>
<comment type="similarity">
    <text evidence="2">Belongs to the FdhE family.</text>
</comment>
<evidence type="ECO:0000313" key="6">
    <source>
        <dbReference type="EMBL" id="AMO93802.1"/>
    </source>
</evidence>
<comment type="subcellular location">
    <subcellularLocation>
        <location evidence="2">Cytoplasm</location>
    </subcellularLocation>
</comment>
<proteinExistence type="inferred from homology"/>
<feature type="domain" description="FdhE central" evidence="4">
    <location>
        <begin position="207"/>
        <end position="245"/>
    </location>
</feature>
<name>A0A127P7K7_9BURK</name>
<dbReference type="GO" id="GO:0051604">
    <property type="term" value="P:protein maturation"/>
    <property type="evidence" value="ECO:0007669"/>
    <property type="project" value="TreeGrafter"/>
</dbReference>
<dbReference type="Pfam" id="PF04216">
    <property type="entry name" value="FdhE_N"/>
    <property type="match status" value="1"/>
</dbReference>
<dbReference type="CDD" id="cd16341">
    <property type="entry name" value="FdhE"/>
    <property type="match status" value="1"/>
</dbReference>
<dbReference type="InterPro" id="IPR024064">
    <property type="entry name" value="FdhE-like_sf"/>
</dbReference>
<evidence type="ECO:0000259" key="4">
    <source>
        <dbReference type="Pfam" id="PF24859"/>
    </source>
</evidence>
<dbReference type="GO" id="GO:0008199">
    <property type="term" value="F:ferric iron binding"/>
    <property type="evidence" value="ECO:0007669"/>
    <property type="project" value="TreeGrafter"/>
</dbReference>
<reference evidence="6 7" key="1">
    <citation type="submission" date="2015-11" db="EMBL/GenBank/DDBJ databases">
        <title>Exploring the genomic traits of fungus-feeding bacterial genus Collimonas.</title>
        <authorList>
            <person name="Song C."/>
            <person name="Schmidt R."/>
            <person name="de Jager V."/>
            <person name="Krzyzanowska D."/>
            <person name="Jongedijk E."/>
            <person name="Cankar K."/>
            <person name="Beekwilder J."/>
            <person name="van Veen A."/>
            <person name="de Boer W."/>
            <person name="van Veen J.A."/>
            <person name="Garbeva P."/>
        </authorList>
    </citation>
    <scope>NUCLEOTIDE SEQUENCE [LARGE SCALE GENOMIC DNA]</scope>
    <source>
        <strain evidence="6 7">Ter6</strain>
    </source>
</reference>
<feature type="domain" description="FdhE C-terminal" evidence="5">
    <location>
        <begin position="246"/>
        <end position="322"/>
    </location>
</feature>
<dbReference type="Proteomes" id="UP000072421">
    <property type="component" value="Chromosome"/>
</dbReference>
<dbReference type="PANTHER" id="PTHR37689:SF1">
    <property type="entry name" value="PROTEIN FDHE"/>
    <property type="match status" value="1"/>
</dbReference>
<dbReference type="InterPro" id="IPR056797">
    <property type="entry name" value="FdhE_central"/>
</dbReference>
<dbReference type="PIRSF" id="PIRSF018296">
    <property type="entry name" value="Format_dh_formtn"/>
    <property type="match status" value="1"/>
</dbReference>
<evidence type="ECO:0000256" key="2">
    <source>
        <dbReference type="HAMAP-Rule" id="MF_00611"/>
    </source>
</evidence>
<dbReference type="HAMAP" id="MF_00611">
    <property type="entry name" value="FdeH"/>
    <property type="match status" value="1"/>
</dbReference>
<evidence type="ECO:0000259" key="5">
    <source>
        <dbReference type="Pfam" id="PF24860"/>
    </source>
</evidence>
<dbReference type="InterPro" id="IPR056774">
    <property type="entry name" value="FdhE_N"/>
</dbReference>
<dbReference type="Pfam" id="PF24860">
    <property type="entry name" value="FdhE_C"/>
    <property type="match status" value="1"/>
</dbReference>
<sequence length="328" mass="36021">MVQENDWRITGINKGITLQRILEPGEIEALDHNAIPRIRLPERASVFGNRARRLKQLAAGNAIGEYLSLMAVLVEAQQLALDKLAGEPNDHARDQASINLANAHLMPLILATDQAHSPHWQAVLAQLLEHTASTGNIPAAAAQLITRIQQSSANQRDSQAEAILRGNVEIVDPATAPFYTAALQVVCCDLVTRFSERDVPLLDTPGLCPCCGSPPVASVVRMDGQSQGHRYLQCSMCAAEWHMVRIKCSHCDSTKGIAYHVIEGGPAAVKAETCDECHSWLKIFYQEKDPFIEPLADDLASVTLDLLMGETTYARRRGNPLFWQSMEN</sequence>
<dbReference type="SUPFAM" id="SSF144020">
    <property type="entry name" value="FdhE-like"/>
    <property type="match status" value="1"/>
</dbReference>
<dbReference type="OrthoDB" id="9794151at2"/>
<accession>A0A127P7K7</accession>
<dbReference type="InterPro" id="IPR006452">
    <property type="entry name" value="Formate_DH_accessory"/>
</dbReference>
<dbReference type="EMBL" id="CP013232">
    <property type="protein sequence ID" value="AMO93802.1"/>
    <property type="molecule type" value="Genomic_DNA"/>
</dbReference>
<dbReference type="Gene3D" id="3.90.1670.10">
    <property type="entry name" value="FdhE-like domain"/>
    <property type="match status" value="1"/>
</dbReference>
<feature type="domain" description="FdhE N-terminal" evidence="3">
    <location>
        <begin position="35"/>
        <end position="199"/>
    </location>
</feature>
<dbReference type="Pfam" id="PF24859">
    <property type="entry name" value="FdhE_central"/>
    <property type="match status" value="1"/>
</dbReference>
<evidence type="ECO:0000259" key="3">
    <source>
        <dbReference type="Pfam" id="PF04216"/>
    </source>
</evidence>
<dbReference type="PATRIC" id="fig|158899.10.peg.1096"/>
<dbReference type="PANTHER" id="PTHR37689">
    <property type="entry name" value="PROTEIN FDHE"/>
    <property type="match status" value="1"/>
</dbReference>
<organism evidence="6">
    <name type="scientific">Collimonas fungivorans</name>
    <dbReference type="NCBI Taxonomy" id="158899"/>
    <lineage>
        <taxon>Bacteria</taxon>
        <taxon>Pseudomonadati</taxon>
        <taxon>Pseudomonadota</taxon>
        <taxon>Betaproteobacteria</taxon>
        <taxon>Burkholderiales</taxon>
        <taxon>Oxalobacteraceae</taxon>
        <taxon>Collimonas</taxon>
    </lineage>
</organism>